<comment type="caution">
    <text evidence="1">The sequence shown here is derived from an EMBL/GenBank/DDBJ whole genome shotgun (WGS) entry which is preliminary data.</text>
</comment>
<dbReference type="Proteomes" id="UP001392437">
    <property type="component" value="Unassembled WGS sequence"/>
</dbReference>
<dbReference type="AlphaFoldDB" id="A0AAW0QP13"/>
<organism evidence="1 2">
    <name type="scientific">Apiospora kogelbergensis</name>
    <dbReference type="NCBI Taxonomy" id="1337665"/>
    <lineage>
        <taxon>Eukaryota</taxon>
        <taxon>Fungi</taxon>
        <taxon>Dikarya</taxon>
        <taxon>Ascomycota</taxon>
        <taxon>Pezizomycotina</taxon>
        <taxon>Sordariomycetes</taxon>
        <taxon>Xylariomycetidae</taxon>
        <taxon>Amphisphaeriales</taxon>
        <taxon>Apiosporaceae</taxon>
        <taxon>Apiospora</taxon>
    </lineage>
</organism>
<gene>
    <name evidence="1" type="ORF">PG999_007628</name>
</gene>
<accession>A0AAW0QP13</accession>
<evidence type="ECO:0000313" key="1">
    <source>
        <dbReference type="EMBL" id="KAK8109491.1"/>
    </source>
</evidence>
<name>A0AAW0QP13_9PEZI</name>
<reference evidence="1 2" key="1">
    <citation type="submission" date="2023-01" db="EMBL/GenBank/DDBJ databases">
        <title>Analysis of 21 Apiospora genomes using comparative genomics revels a genus with tremendous synthesis potential of carbohydrate active enzymes and secondary metabolites.</title>
        <authorList>
            <person name="Sorensen T."/>
        </authorList>
    </citation>
    <scope>NUCLEOTIDE SEQUENCE [LARGE SCALE GENOMIC DNA]</scope>
    <source>
        <strain evidence="1 2">CBS 117206</strain>
    </source>
</reference>
<evidence type="ECO:0000313" key="2">
    <source>
        <dbReference type="Proteomes" id="UP001392437"/>
    </source>
</evidence>
<sequence>MATPCTIPSYLLDKENIRDTILRMVSLPHRSASYRLASQEVCLFTNLLSRQMIAYDEHDSMTLVNSVYTPQVTINYDASLLGSGAEDMPSTEWAKRLEHLHDRFDTTQHIVQ</sequence>
<proteinExistence type="predicted"/>
<keyword evidence="2" id="KW-1185">Reference proteome</keyword>
<dbReference type="Gene3D" id="3.10.450.50">
    <property type="match status" value="1"/>
</dbReference>
<dbReference type="EMBL" id="JAQQWP010000007">
    <property type="protein sequence ID" value="KAK8109491.1"/>
    <property type="molecule type" value="Genomic_DNA"/>
</dbReference>
<protein>
    <submittedName>
        <fullName evidence="1">SnoaL-like domain-containing protein</fullName>
    </submittedName>
</protein>